<comment type="caution">
    <text evidence="2">The sequence shown here is derived from an EMBL/GenBank/DDBJ whole genome shotgun (WGS) entry which is preliminary data.</text>
</comment>
<sequence length="1580" mass="169152">MTLSMVHQQSAQPFVEAIARVRIFLGITQELAPLCPSRQPDPNNAAVSLVTVVGSIKSSVVDVSTTTTTAAVLSENEQDKERAWIVSSLLQETSVTNEKADYRQKPVRVALESVLRWIRSSRASMGFSTIISLVDVITAWIASSSTGGEMAVSEETWDILDSMLVTLATLLVAAYTKVNTDDEEEELGSLVASVLGQMAAYASDTSIPEPVRLLAIGVASTLLGECFVRFKFTEAPFLLQETMASPGSTCPAQLIAYEKFLRLVVSSDVWDFLRNLSLAPGATVDYLGTKGSSPAAVVAVHAFLSHEMASVLRDFPHRPPFTPSTTEDSCRQLEQQIVREAVTIHGSRSRSHMMAMFVLYDERLSSLRGPGADHSASGLSFRRGVASRIRMQYQLDQLDHAALDNSLSYIIHQTANPLPPPPKDKTRYPTPSLLADHGWYGTTVLRQILINTVSHSSSTYGARKLLRDSPYSSIYIITGLLLVDTDGSSSSTCLTSSFIEQRLHLGDTSCLDTMLNVYLSFSQQAKDGDKVLESLRWTVCKALKQLVTTADLLRPTSSSIVRIFGSVQKSTWVRLGVDCHNAGFGRYSKTASSLRGVEGPLKLLDWIYRQKMRLEDQKVRRVGGSGEDMPLLWTLFELLIFPKMMAEALDYGLQTQVEASTKAIQSLFQTMIASKFYVLDQRAQATSTKSPTIPTKTTSSSLSTAAGPRSSSGTQQPPHPSSDTLEEGEDTEMADLSRTDPPKGAARSSQDEFSFAALTETMTAMYWAWSDFVDEGHGRSVPKLTALFQAEWTADVKVRSKKAAAEARGVKRTALMAGGSDVATALTTTTITSTIIAANTTTNAGAGSAAATAAAAATAGTGAGSKGNKATSKSEAVYFKKTKTTNTNPSDASSLNSATGHDHASSALSGKGAMSGSKQSSLLAQPPLPPLQLVSSGDLVAQIMAGRAGGVGAGAGVGGIGGTGVVGSTGSSLSNMQNVQQAKVSNPLWAPVLGLSHVPQMQARHQTHVQLEVQRWMGLLAHMDGPTFSEHLTGLIKAVYPSDQKFLLDQVLVELMALEDSAQNETIEGIKMSLKDSRYYFVPDGPSEGGGFGGGRSGNSTGSGVRRFGTEWIVETVIGALVSMVIKSEEQPGYMEPGSLKWAEPMREQPLDWKQVLDAQTVLEARFSSFSSSSSSCWLSPSVSTRASLPSAPSSPPISVPFYSVYDLRQLAQEEGFVLSPTASTEDTLSTIAKGPNAHGLSSTSPMMPPAASRSKAGGSVVAMTTTTKKRRMRNLYNRRVSPFYATLIMFQRKRTTSGYGAGMTFLGPAPEDGFGPPRGSVDAGAADSSSPLSAALTAGGLMDETNGARDGGDSNANNNDDDDTDDESDEAMLRRAQQAERRTLACQAPIRTLLVILQTLTKMNQGGALDAWIVDALSGTIDIVQDRYFEWAVEMLRLRVVPSMATTAMTELSLQQQQQHQRPVAVATVGNAFGRFMTLGQGQAELLRLLPVLTAATGIGVGPLQRAYQRSVAYHQRKAAAEQQSKRAKSGRWQEVMATAGSSLATSDGDGFADAATTAAATTVHWRQLMALIPADVSK</sequence>
<protein>
    <submittedName>
        <fullName evidence="2">Uncharacterized protein</fullName>
    </submittedName>
</protein>
<dbReference type="EMBL" id="JAAAJB010000034">
    <property type="protein sequence ID" value="KAG0269091.1"/>
    <property type="molecule type" value="Genomic_DNA"/>
</dbReference>
<feature type="compositionally biased region" description="Acidic residues" evidence="1">
    <location>
        <begin position="724"/>
        <end position="733"/>
    </location>
</feature>
<feature type="region of interest" description="Disordered" evidence="1">
    <location>
        <begin position="687"/>
        <end position="750"/>
    </location>
</feature>
<name>A0A9P6QKT7_9FUNG</name>
<feature type="compositionally biased region" description="Low complexity" evidence="1">
    <location>
        <begin position="1242"/>
        <end position="1257"/>
    </location>
</feature>
<feature type="region of interest" description="Disordered" evidence="1">
    <location>
        <begin position="881"/>
        <end position="924"/>
    </location>
</feature>
<evidence type="ECO:0000313" key="2">
    <source>
        <dbReference type="EMBL" id="KAG0269091.1"/>
    </source>
</evidence>
<feature type="region of interest" description="Disordered" evidence="1">
    <location>
        <begin position="1311"/>
        <end position="1371"/>
    </location>
</feature>
<organism evidence="2 3">
    <name type="scientific">Actinomortierella ambigua</name>
    <dbReference type="NCBI Taxonomy" id="1343610"/>
    <lineage>
        <taxon>Eukaryota</taxon>
        <taxon>Fungi</taxon>
        <taxon>Fungi incertae sedis</taxon>
        <taxon>Mucoromycota</taxon>
        <taxon>Mortierellomycotina</taxon>
        <taxon>Mortierellomycetes</taxon>
        <taxon>Mortierellales</taxon>
        <taxon>Mortierellaceae</taxon>
        <taxon>Actinomortierella</taxon>
    </lineage>
</organism>
<feature type="compositionally biased region" description="Low complexity" evidence="1">
    <location>
        <begin position="687"/>
        <end position="704"/>
    </location>
</feature>
<feature type="compositionally biased region" description="Low complexity" evidence="1">
    <location>
        <begin position="1320"/>
        <end position="1342"/>
    </location>
</feature>
<proteinExistence type="predicted"/>
<reference evidence="2" key="1">
    <citation type="journal article" date="2020" name="Fungal Divers.">
        <title>Resolving the Mortierellaceae phylogeny through synthesis of multi-gene phylogenetics and phylogenomics.</title>
        <authorList>
            <person name="Vandepol N."/>
            <person name="Liber J."/>
            <person name="Desiro A."/>
            <person name="Na H."/>
            <person name="Kennedy M."/>
            <person name="Barry K."/>
            <person name="Grigoriev I.V."/>
            <person name="Miller A.N."/>
            <person name="O'Donnell K."/>
            <person name="Stajich J.E."/>
            <person name="Bonito G."/>
        </authorList>
    </citation>
    <scope>NUCLEOTIDE SEQUENCE</scope>
    <source>
        <strain evidence="2">BC1065</strain>
    </source>
</reference>
<feature type="compositionally biased region" description="Polar residues" evidence="1">
    <location>
        <begin position="884"/>
        <end position="899"/>
    </location>
</feature>
<gene>
    <name evidence="2" type="ORF">DFQ27_004850</name>
</gene>
<accession>A0A9P6QKT7</accession>
<feature type="compositionally biased region" description="Acidic residues" evidence="1">
    <location>
        <begin position="1360"/>
        <end position="1371"/>
    </location>
</feature>
<evidence type="ECO:0000313" key="3">
    <source>
        <dbReference type="Proteomes" id="UP000807716"/>
    </source>
</evidence>
<evidence type="ECO:0000256" key="1">
    <source>
        <dbReference type="SAM" id="MobiDB-lite"/>
    </source>
</evidence>
<dbReference type="Proteomes" id="UP000807716">
    <property type="component" value="Unassembled WGS sequence"/>
</dbReference>
<feature type="region of interest" description="Disordered" evidence="1">
    <location>
        <begin position="1236"/>
        <end position="1262"/>
    </location>
</feature>
<dbReference type="OrthoDB" id="2400950at2759"/>
<keyword evidence="3" id="KW-1185">Reference proteome</keyword>